<accession>A0AAE0NU85</accession>
<dbReference type="EMBL" id="JAULSW010000003">
    <property type="protein sequence ID" value="KAK3387823.1"/>
    <property type="molecule type" value="Genomic_DNA"/>
</dbReference>
<keyword evidence="1" id="KW-0732">Signal</keyword>
<gene>
    <name evidence="2" type="ORF">B0H63DRAFT_165484</name>
</gene>
<proteinExistence type="predicted"/>
<dbReference type="AlphaFoldDB" id="A0AAE0NU85"/>
<reference evidence="2" key="2">
    <citation type="submission" date="2023-06" db="EMBL/GenBank/DDBJ databases">
        <authorList>
            <consortium name="Lawrence Berkeley National Laboratory"/>
            <person name="Haridas S."/>
            <person name="Hensen N."/>
            <person name="Bonometti L."/>
            <person name="Westerberg I."/>
            <person name="Brannstrom I.O."/>
            <person name="Guillou S."/>
            <person name="Cros-Aarteil S."/>
            <person name="Calhoun S."/>
            <person name="Kuo A."/>
            <person name="Mondo S."/>
            <person name="Pangilinan J."/>
            <person name="Riley R."/>
            <person name="LaButti K."/>
            <person name="Andreopoulos B."/>
            <person name="Lipzen A."/>
            <person name="Chen C."/>
            <person name="Yanf M."/>
            <person name="Daum C."/>
            <person name="Ng V."/>
            <person name="Clum A."/>
            <person name="Steindorff A."/>
            <person name="Ohm R."/>
            <person name="Martin F."/>
            <person name="Silar P."/>
            <person name="Natvig D."/>
            <person name="Lalanne C."/>
            <person name="Gautier V."/>
            <person name="Ament-velasquez S.L."/>
            <person name="Kruys A."/>
            <person name="Hutchinson M.I."/>
            <person name="Powell A.J."/>
            <person name="Barry K."/>
            <person name="Miller A.N."/>
            <person name="Grigoriev I.V."/>
            <person name="Debuchy R."/>
            <person name="Gladieux P."/>
            <person name="Thoren M.H."/>
            <person name="Johannesson H."/>
        </authorList>
    </citation>
    <scope>NUCLEOTIDE SEQUENCE</scope>
    <source>
        <strain evidence="2">CBS 232.78</strain>
    </source>
</reference>
<feature type="chain" id="PRO_5041982184" evidence="1">
    <location>
        <begin position="26"/>
        <end position="195"/>
    </location>
</feature>
<protein>
    <submittedName>
        <fullName evidence="2">Uncharacterized protein</fullName>
    </submittedName>
</protein>
<feature type="signal peptide" evidence="1">
    <location>
        <begin position="1"/>
        <end position="25"/>
    </location>
</feature>
<evidence type="ECO:0000313" key="3">
    <source>
        <dbReference type="Proteomes" id="UP001285441"/>
    </source>
</evidence>
<reference evidence="2" key="1">
    <citation type="journal article" date="2023" name="Mol. Phylogenet. Evol.">
        <title>Genome-scale phylogeny and comparative genomics of the fungal order Sordariales.</title>
        <authorList>
            <person name="Hensen N."/>
            <person name="Bonometti L."/>
            <person name="Westerberg I."/>
            <person name="Brannstrom I.O."/>
            <person name="Guillou S."/>
            <person name="Cros-Aarteil S."/>
            <person name="Calhoun S."/>
            <person name="Haridas S."/>
            <person name="Kuo A."/>
            <person name="Mondo S."/>
            <person name="Pangilinan J."/>
            <person name="Riley R."/>
            <person name="LaButti K."/>
            <person name="Andreopoulos B."/>
            <person name="Lipzen A."/>
            <person name="Chen C."/>
            <person name="Yan M."/>
            <person name="Daum C."/>
            <person name="Ng V."/>
            <person name="Clum A."/>
            <person name="Steindorff A."/>
            <person name="Ohm R.A."/>
            <person name="Martin F."/>
            <person name="Silar P."/>
            <person name="Natvig D.O."/>
            <person name="Lalanne C."/>
            <person name="Gautier V."/>
            <person name="Ament-Velasquez S.L."/>
            <person name="Kruys A."/>
            <person name="Hutchinson M.I."/>
            <person name="Powell A.J."/>
            <person name="Barry K."/>
            <person name="Miller A.N."/>
            <person name="Grigoriev I.V."/>
            <person name="Debuchy R."/>
            <person name="Gladieux P."/>
            <person name="Hiltunen Thoren M."/>
            <person name="Johannesson H."/>
        </authorList>
    </citation>
    <scope>NUCLEOTIDE SEQUENCE</scope>
    <source>
        <strain evidence="2">CBS 232.78</strain>
    </source>
</reference>
<evidence type="ECO:0000313" key="2">
    <source>
        <dbReference type="EMBL" id="KAK3387823.1"/>
    </source>
</evidence>
<organism evidence="2 3">
    <name type="scientific">Podospora didyma</name>
    <dbReference type="NCBI Taxonomy" id="330526"/>
    <lineage>
        <taxon>Eukaryota</taxon>
        <taxon>Fungi</taxon>
        <taxon>Dikarya</taxon>
        <taxon>Ascomycota</taxon>
        <taxon>Pezizomycotina</taxon>
        <taxon>Sordariomycetes</taxon>
        <taxon>Sordariomycetidae</taxon>
        <taxon>Sordariales</taxon>
        <taxon>Podosporaceae</taxon>
        <taxon>Podospora</taxon>
    </lineage>
</organism>
<evidence type="ECO:0000256" key="1">
    <source>
        <dbReference type="SAM" id="SignalP"/>
    </source>
</evidence>
<dbReference type="Proteomes" id="UP001285441">
    <property type="component" value="Unassembled WGS sequence"/>
</dbReference>
<keyword evidence="3" id="KW-1185">Reference proteome</keyword>
<sequence length="195" mass="20404">MARLWYTYHTILLLLAIPFLAASSAAPSPLPPCSPLPDANTPLWNLSDWSTDYTLPDDGGTVSFRLVNALTGYGALCVRVGPYPEGYCVSGAGQGGTSTGVEEGDDDDTGTLFTYYEGVDGELSVYQEWSCGGVAGESGGTTKRIQVDGKVMVRNPSQCGPAGPGHDEMKKGEMCGLQGGQGVIYPTLVQATPTV</sequence>
<name>A0AAE0NU85_9PEZI</name>
<comment type="caution">
    <text evidence="2">The sequence shown here is derived from an EMBL/GenBank/DDBJ whole genome shotgun (WGS) entry which is preliminary data.</text>
</comment>